<feature type="region of interest" description="Disordered" evidence="1">
    <location>
        <begin position="1"/>
        <end position="22"/>
    </location>
</feature>
<dbReference type="AlphaFoldDB" id="A0A699HB51"/>
<proteinExistence type="predicted"/>
<sequence>MPSRHRDTNVSDEFPVSYNEDHTDLVRLWDPEGKGNSFSLKITYDGLEARENKEKFNLEKAKAKRDDDKGEEAPKKKIKKKSEHENLMKVVMDVPASSSNAGADAAPSNVTPSTQPNAETATNAPS</sequence>
<dbReference type="EMBL" id="BKCJ010128845">
    <property type="protein sequence ID" value="GEX76858.1"/>
    <property type="molecule type" value="Genomic_DNA"/>
</dbReference>
<evidence type="ECO:0000256" key="1">
    <source>
        <dbReference type="SAM" id="MobiDB-lite"/>
    </source>
</evidence>
<name>A0A699HB51_TANCI</name>
<feature type="compositionally biased region" description="Basic and acidic residues" evidence="1">
    <location>
        <begin position="58"/>
        <end position="75"/>
    </location>
</feature>
<organism evidence="2">
    <name type="scientific">Tanacetum cinerariifolium</name>
    <name type="common">Dalmatian daisy</name>
    <name type="synonym">Chrysanthemum cinerariifolium</name>
    <dbReference type="NCBI Taxonomy" id="118510"/>
    <lineage>
        <taxon>Eukaryota</taxon>
        <taxon>Viridiplantae</taxon>
        <taxon>Streptophyta</taxon>
        <taxon>Embryophyta</taxon>
        <taxon>Tracheophyta</taxon>
        <taxon>Spermatophyta</taxon>
        <taxon>Magnoliopsida</taxon>
        <taxon>eudicotyledons</taxon>
        <taxon>Gunneridae</taxon>
        <taxon>Pentapetalae</taxon>
        <taxon>asterids</taxon>
        <taxon>campanulids</taxon>
        <taxon>Asterales</taxon>
        <taxon>Asteraceae</taxon>
        <taxon>Asteroideae</taxon>
        <taxon>Anthemideae</taxon>
        <taxon>Anthemidinae</taxon>
        <taxon>Tanacetum</taxon>
    </lineage>
</organism>
<reference evidence="2" key="1">
    <citation type="journal article" date="2019" name="Sci. Rep.">
        <title>Draft genome of Tanacetum cinerariifolium, the natural source of mosquito coil.</title>
        <authorList>
            <person name="Yamashiro T."/>
            <person name="Shiraishi A."/>
            <person name="Satake H."/>
            <person name="Nakayama K."/>
        </authorList>
    </citation>
    <scope>NUCLEOTIDE SEQUENCE</scope>
</reference>
<feature type="region of interest" description="Disordered" evidence="1">
    <location>
        <begin position="58"/>
        <end position="126"/>
    </location>
</feature>
<gene>
    <name evidence="2" type="ORF">Tci_348833</name>
</gene>
<evidence type="ECO:0000313" key="2">
    <source>
        <dbReference type="EMBL" id="GEX76858.1"/>
    </source>
</evidence>
<comment type="caution">
    <text evidence="2">The sequence shown here is derived from an EMBL/GenBank/DDBJ whole genome shotgun (WGS) entry which is preliminary data.</text>
</comment>
<accession>A0A699HB51</accession>
<feature type="compositionally biased region" description="Polar residues" evidence="1">
    <location>
        <begin position="108"/>
        <end position="126"/>
    </location>
</feature>
<protein>
    <submittedName>
        <fullName evidence="2">Uncharacterized protein</fullName>
    </submittedName>
</protein>